<proteinExistence type="predicted"/>
<dbReference type="Proteomes" id="UP000094313">
    <property type="component" value="Chromosome"/>
</dbReference>
<dbReference type="PANTHER" id="PTHR46577">
    <property type="entry name" value="HTH-TYPE TRANSCRIPTIONAL REGULATORY PROTEIN GABR"/>
    <property type="match status" value="1"/>
</dbReference>
<dbReference type="InterPro" id="IPR036390">
    <property type="entry name" value="WH_DNA-bd_sf"/>
</dbReference>
<dbReference type="AlphaFoldDB" id="A0A1D7QD62"/>
<dbReference type="Gene3D" id="3.40.640.10">
    <property type="entry name" value="Type I PLP-dependent aspartate aminotransferase-like (Major domain)"/>
    <property type="match status" value="1"/>
</dbReference>
<dbReference type="Gene3D" id="1.10.10.10">
    <property type="entry name" value="Winged helix-like DNA-binding domain superfamily/Winged helix DNA-binding domain"/>
    <property type="match status" value="1"/>
</dbReference>
<organism evidence="1 2">
    <name type="scientific">Pedobacter steynii</name>
    <dbReference type="NCBI Taxonomy" id="430522"/>
    <lineage>
        <taxon>Bacteria</taxon>
        <taxon>Pseudomonadati</taxon>
        <taxon>Bacteroidota</taxon>
        <taxon>Sphingobacteriia</taxon>
        <taxon>Sphingobacteriales</taxon>
        <taxon>Sphingobacteriaceae</taxon>
        <taxon>Pedobacter</taxon>
    </lineage>
</organism>
<sequence length="477" mass="55463">MNRLWYENFRLEVGKIAFSRQIEQLIIAEINKGVRPQKLRMPSIRELSQTLMDVNQMKNLFHAVEEAYKNLCKAGILYTKRSIGTFINPDAFHDEYHETPPKQIAGFSFDKEELSENEFITIGPHYANGGAFTLPKPSLLYEELYQLSAVRLDLSNSTPYQYLLPVVHREVRNRCFDVHSSHLAIIPGVGMALKIVLLSLLKREEKVIISAKCNARVKELIRMTGAEIIEIESDQQGIRMTEIEAHCIASPIKLVYVEPAAQYPDTVHLTANRRDRLLQLSELYKFAIIEHNEEYGCYYSSPTRSLFDKDKKARVIYISSLSRHIPWLHSIGFVLAPKNFIDQLYVKSRYLYENWDIYFERALVRLLEKGLFHNISRKLNSSLATIRKKTDKLFYSMQLNKFAVLSNTRAGIFIFIHFMMDISTLIPKLIDSGFYDPPDRYSIPQREIRGLRISLYFGSLTRFNNLFKVLKTHFMNP</sequence>
<accession>A0A1D7QD62</accession>
<evidence type="ECO:0000313" key="1">
    <source>
        <dbReference type="EMBL" id="AOM76534.1"/>
    </source>
</evidence>
<dbReference type="RefSeq" id="WP_069378230.1">
    <property type="nucleotide sequence ID" value="NZ_CP017141.1"/>
</dbReference>
<reference evidence="1 2" key="1">
    <citation type="submission" date="2016-08" db="EMBL/GenBank/DDBJ databases">
        <authorList>
            <person name="Seilhamer J.J."/>
        </authorList>
    </citation>
    <scope>NUCLEOTIDE SEQUENCE [LARGE SCALE GENOMIC DNA]</scope>
    <source>
        <strain evidence="1 2">DX4</strain>
    </source>
</reference>
<keyword evidence="2" id="KW-1185">Reference proteome</keyword>
<dbReference type="OrthoDB" id="791844at2"/>
<dbReference type="InterPro" id="IPR051446">
    <property type="entry name" value="HTH_trans_reg/aminotransferase"/>
</dbReference>
<evidence type="ECO:0000313" key="2">
    <source>
        <dbReference type="Proteomes" id="UP000094313"/>
    </source>
</evidence>
<name>A0A1D7QD62_9SPHI</name>
<gene>
    <name evidence="1" type="ORF">BFS30_04815</name>
</gene>
<evidence type="ECO:0008006" key="3">
    <source>
        <dbReference type="Google" id="ProtNLM"/>
    </source>
</evidence>
<dbReference type="InterPro" id="IPR015421">
    <property type="entry name" value="PyrdxlP-dep_Trfase_major"/>
</dbReference>
<dbReference type="InterPro" id="IPR036388">
    <property type="entry name" value="WH-like_DNA-bd_sf"/>
</dbReference>
<protein>
    <recommendedName>
        <fullName evidence="3">HTH gntR-type domain-containing protein</fullName>
    </recommendedName>
</protein>
<dbReference type="EMBL" id="CP017141">
    <property type="protein sequence ID" value="AOM76534.1"/>
    <property type="molecule type" value="Genomic_DNA"/>
</dbReference>
<dbReference type="PANTHER" id="PTHR46577:SF2">
    <property type="entry name" value="TRANSCRIPTIONAL REGULATORY PROTEIN"/>
    <property type="match status" value="1"/>
</dbReference>
<dbReference type="KEGG" id="psty:BFS30_04815"/>
<dbReference type="SUPFAM" id="SSF53383">
    <property type="entry name" value="PLP-dependent transferases"/>
    <property type="match status" value="1"/>
</dbReference>
<dbReference type="InterPro" id="IPR015424">
    <property type="entry name" value="PyrdxlP-dep_Trfase"/>
</dbReference>
<dbReference type="SUPFAM" id="SSF46785">
    <property type="entry name" value="Winged helix' DNA-binding domain"/>
    <property type="match status" value="1"/>
</dbReference>